<organism evidence="2 3">
    <name type="scientific">Isoptericola halotolerans</name>
    <dbReference type="NCBI Taxonomy" id="300560"/>
    <lineage>
        <taxon>Bacteria</taxon>
        <taxon>Bacillati</taxon>
        <taxon>Actinomycetota</taxon>
        <taxon>Actinomycetes</taxon>
        <taxon>Micrococcales</taxon>
        <taxon>Promicromonosporaceae</taxon>
        <taxon>Isoptericola</taxon>
    </lineage>
</organism>
<protein>
    <submittedName>
        <fullName evidence="2">Uncharacterized protein</fullName>
    </submittedName>
</protein>
<dbReference type="EMBL" id="PVTX01000010">
    <property type="protein sequence ID" value="PRZ04356.1"/>
    <property type="molecule type" value="Genomic_DNA"/>
</dbReference>
<feature type="region of interest" description="Disordered" evidence="1">
    <location>
        <begin position="30"/>
        <end position="66"/>
    </location>
</feature>
<gene>
    <name evidence="2" type="ORF">BCL65_11017</name>
</gene>
<evidence type="ECO:0000313" key="2">
    <source>
        <dbReference type="EMBL" id="PRZ04356.1"/>
    </source>
</evidence>
<sequence>MRTNETPIFDSLAREFETQRPLIHVASALGADPWGDPLSRTHATEVSWSERRGSLPRRARAEGSPA</sequence>
<reference evidence="2 3" key="1">
    <citation type="submission" date="2018-03" db="EMBL/GenBank/DDBJ databases">
        <title>Comparative analysis of microorganisms from saline springs in Andes Mountain Range, Colombia.</title>
        <authorList>
            <person name="Rubin E."/>
        </authorList>
    </citation>
    <scope>NUCLEOTIDE SEQUENCE [LARGE SCALE GENOMIC DNA]</scope>
    <source>
        <strain evidence="2 3">CG 23</strain>
    </source>
</reference>
<accession>A0ABX5EE43</accession>
<name>A0ABX5EE43_9MICO</name>
<evidence type="ECO:0000256" key="1">
    <source>
        <dbReference type="SAM" id="MobiDB-lite"/>
    </source>
</evidence>
<dbReference type="RefSeq" id="WP_106269123.1">
    <property type="nucleotide sequence ID" value="NZ_PVTX01000010.1"/>
</dbReference>
<evidence type="ECO:0000313" key="3">
    <source>
        <dbReference type="Proteomes" id="UP000239895"/>
    </source>
</evidence>
<keyword evidence="3" id="KW-1185">Reference proteome</keyword>
<dbReference type="Proteomes" id="UP000239895">
    <property type="component" value="Unassembled WGS sequence"/>
</dbReference>
<proteinExistence type="predicted"/>
<comment type="caution">
    <text evidence="2">The sequence shown here is derived from an EMBL/GenBank/DDBJ whole genome shotgun (WGS) entry which is preliminary data.</text>
</comment>